<sequence>MIPRPALTKALLCLLFALQLAAAFRIDLHRRQDDQSSSLITTGTESKPTQTRQPGSDQTNSGGTSVAETNAPKTTAFKTGDDATTDTATATTSSELSVSTNGTLSDDVFQNVTIPAGELPLAPVLTPGWGVAGAFMLIAGGAYTLVGIRNRTVHAFLSVAFSTALGIAVLIIYVMNPPISNALQGGYVAAAILSGCALGVGSIFFKDLTEGLGCALGGFCVSMWLLTLVPGGLLTTVASKAAFIASFTVAGGAFYVSHYTRDWALISMISFAGGTIAVLGIDCFSRAGLKEFWAYVWGLNKNLFPLGADTYPVTKGIRVQSAAIVIICFVGVISQIKLWRVVREKRVQRAAERAKEQRDLEAEEANVGRQIEETTARDRRAWEREYGNAETGDSSLSDNASEKRLRESDNYSIKPASEPQVYEMADMTDSDRSRHQAEPLEKDMDGKVTVRVAADDAPDDSPFTDDGNDDPKIRSTSSSTSQSLSISAEKRRQSQEPTSTEVPQVVPLPFVVPEGQDEEKESDRSSVATFADDERNRDSRHLPDECSEELVIASKVDREDDESSLAVTLDRQSLDSDRRSALGGVELKAIEINARLSQDDTQRLQSESNQDAKKHLSANTVSETLTSAQNDIKTANSHLEDPNSTSQNGQTEKPKSATSGVSARASLTKDHLPRTLSRVALSYRTNEWAKHLAYADTPDPEDITIAEVPKATKRDSQQERVAPVNIEELQQGVADGVPPPAIIRSDSRNSVASLNHAMAKRDSKQSLKMSAGSPSPDKDTQQLSPAMNPSPMPRSSSAMAMRRNSPHFEPIVEEHDSKLGNEYMGDTLRSKGSIPGVKSFNSPQTLIGQRELFLRNKSQGNLLANNIHEQYASVQPTPSDAGSLHNYPMYAAALATDPDDIPLSQRKQLMHRQNSLSALSGSPAIPHMASSPDLPQSSSFNSHQPQRSSNLPTPAVREAQLANFRSSVQHDLRSGGALVSASGRETPFASTNNLLSGREAEVQRSIEMQRNMLLNQKDQEAQRKEMTRLEKEWADRVFDERMRSGELMDAHRSVMRKMQNNAKE</sequence>
<feature type="transmembrane region" description="Helical" evidence="6">
    <location>
        <begin position="129"/>
        <end position="148"/>
    </location>
</feature>
<reference evidence="9" key="1">
    <citation type="submission" date="2015-01" db="EMBL/GenBank/DDBJ databases">
        <authorList>
            <person name="Durling Mikael"/>
        </authorList>
    </citation>
    <scope>NUCLEOTIDE SEQUENCE</scope>
</reference>
<feature type="compositionally biased region" description="Polar residues" evidence="5">
    <location>
        <begin position="910"/>
        <end position="920"/>
    </location>
</feature>
<evidence type="ECO:0000256" key="2">
    <source>
        <dbReference type="ARBA" id="ARBA00022692"/>
    </source>
</evidence>
<proteinExistence type="predicted"/>
<dbReference type="InterPro" id="IPR025256">
    <property type="entry name" value="TM7S3/TM198-like_dom"/>
</dbReference>
<feature type="compositionally biased region" description="Basic and acidic residues" evidence="5">
    <location>
        <begin position="532"/>
        <end position="544"/>
    </location>
</feature>
<feature type="transmembrane region" description="Helical" evidence="6">
    <location>
        <begin position="212"/>
        <end position="231"/>
    </location>
</feature>
<dbReference type="GO" id="GO:0016020">
    <property type="term" value="C:membrane"/>
    <property type="evidence" value="ECO:0007669"/>
    <property type="project" value="UniProtKB-SubCell"/>
</dbReference>
<evidence type="ECO:0000256" key="5">
    <source>
        <dbReference type="SAM" id="MobiDB-lite"/>
    </source>
</evidence>
<name>A0A0B7JRM9_BIOOC</name>
<feature type="domain" description="TM7S3/TM198-like" evidence="8">
    <location>
        <begin position="133"/>
        <end position="336"/>
    </location>
</feature>
<protein>
    <recommendedName>
        <fullName evidence="8">TM7S3/TM198-like domain-containing protein</fullName>
    </recommendedName>
</protein>
<evidence type="ECO:0000313" key="9">
    <source>
        <dbReference type="EMBL" id="CEO45325.1"/>
    </source>
</evidence>
<feature type="region of interest" description="Disordered" evidence="5">
    <location>
        <begin position="635"/>
        <end position="669"/>
    </location>
</feature>
<feature type="compositionally biased region" description="Acidic residues" evidence="5">
    <location>
        <begin position="456"/>
        <end position="468"/>
    </location>
</feature>
<dbReference type="PANTHER" id="PTHR39469">
    <property type="entry name" value="CHROMOSOME 1, WHOLE GENOME SHOTGUN SEQUENCE"/>
    <property type="match status" value="1"/>
</dbReference>
<feature type="compositionally biased region" description="Low complexity" evidence="5">
    <location>
        <begin position="475"/>
        <end position="487"/>
    </location>
</feature>
<dbReference type="PANTHER" id="PTHR39469:SF1">
    <property type="entry name" value="DUF4203 DOMAIN-CONTAINING PROTEIN"/>
    <property type="match status" value="1"/>
</dbReference>
<keyword evidence="3 6" id="KW-1133">Transmembrane helix</keyword>
<comment type="subcellular location">
    <subcellularLocation>
        <location evidence="1">Membrane</location>
        <topology evidence="1">Multi-pass membrane protein</topology>
    </subcellularLocation>
</comment>
<dbReference type="EMBL" id="CDPU01000002">
    <property type="protein sequence ID" value="CEO45325.1"/>
    <property type="molecule type" value="Genomic_DNA"/>
</dbReference>
<evidence type="ECO:0000256" key="1">
    <source>
        <dbReference type="ARBA" id="ARBA00004141"/>
    </source>
</evidence>
<gene>
    <name evidence="9" type="ORF">BN869_000001380_1</name>
</gene>
<feature type="region of interest" description="Disordered" evidence="5">
    <location>
        <begin position="34"/>
        <end position="99"/>
    </location>
</feature>
<keyword evidence="2 6" id="KW-0812">Transmembrane</keyword>
<feature type="chain" id="PRO_5002118919" description="TM7S3/TM198-like domain-containing protein" evidence="7">
    <location>
        <begin position="24"/>
        <end position="1064"/>
    </location>
</feature>
<feature type="region of interest" description="Disordered" evidence="5">
    <location>
        <begin position="353"/>
        <end position="586"/>
    </location>
</feature>
<evidence type="ECO:0000256" key="7">
    <source>
        <dbReference type="SAM" id="SignalP"/>
    </source>
</evidence>
<feature type="compositionally biased region" description="Polar residues" evidence="5">
    <location>
        <begin position="35"/>
        <end position="73"/>
    </location>
</feature>
<feature type="compositionally biased region" description="Basic and acidic residues" evidence="5">
    <location>
        <begin position="400"/>
        <end position="409"/>
    </location>
</feature>
<evidence type="ECO:0000259" key="8">
    <source>
        <dbReference type="Pfam" id="PF13886"/>
    </source>
</evidence>
<dbReference type="AlphaFoldDB" id="A0A0B7JRM9"/>
<feature type="compositionally biased region" description="Polar residues" evidence="5">
    <location>
        <begin position="933"/>
        <end position="952"/>
    </location>
</feature>
<evidence type="ECO:0000256" key="4">
    <source>
        <dbReference type="ARBA" id="ARBA00023136"/>
    </source>
</evidence>
<organism evidence="9">
    <name type="scientific">Bionectria ochroleuca</name>
    <name type="common">Gliocladium roseum</name>
    <dbReference type="NCBI Taxonomy" id="29856"/>
    <lineage>
        <taxon>Eukaryota</taxon>
        <taxon>Fungi</taxon>
        <taxon>Dikarya</taxon>
        <taxon>Ascomycota</taxon>
        <taxon>Pezizomycotina</taxon>
        <taxon>Sordariomycetes</taxon>
        <taxon>Hypocreomycetidae</taxon>
        <taxon>Hypocreales</taxon>
        <taxon>Bionectriaceae</taxon>
        <taxon>Clonostachys</taxon>
    </lineage>
</organism>
<feature type="transmembrane region" description="Helical" evidence="6">
    <location>
        <begin position="237"/>
        <end position="256"/>
    </location>
</feature>
<feature type="region of interest" description="Disordered" evidence="5">
    <location>
        <begin position="910"/>
        <end position="952"/>
    </location>
</feature>
<feature type="region of interest" description="Disordered" evidence="5">
    <location>
        <begin position="598"/>
        <end position="620"/>
    </location>
</feature>
<feature type="transmembrane region" description="Helical" evidence="6">
    <location>
        <begin position="187"/>
        <end position="205"/>
    </location>
</feature>
<evidence type="ECO:0000256" key="3">
    <source>
        <dbReference type="ARBA" id="ARBA00022989"/>
    </source>
</evidence>
<feature type="compositionally biased region" description="Basic and acidic residues" evidence="5">
    <location>
        <begin position="429"/>
        <end position="448"/>
    </location>
</feature>
<feature type="compositionally biased region" description="Polar residues" evidence="5">
    <location>
        <begin position="635"/>
        <end position="661"/>
    </location>
</feature>
<dbReference type="Pfam" id="PF13886">
    <property type="entry name" value="TM7S3_TM198"/>
    <property type="match status" value="1"/>
</dbReference>
<feature type="signal peptide" evidence="7">
    <location>
        <begin position="1"/>
        <end position="23"/>
    </location>
</feature>
<feature type="compositionally biased region" description="Low complexity" evidence="5">
    <location>
        <begin position="502"/>
        <end position="513"/>
    </location>
</feature>
<accession>A0A0B7JRM9</accession>
<feature type="transmembrane region" description="Helical" evidence="6">
    <location>
        <begin position="263"/>
        <end position="281"/>
    </location>
</feature>
<feature type="compositionally biased region" description="Basic and acidic residues" evidence="5">
    <location>
        <begin position="370"/>
        <end position="387"/>
    </location>
</feature>
<evidence type="ECO:0000256" key="6">
    <source>
        <dbReference type="SAM" id="Phobius"/>
    </source>
</evidence>
<keyword evidence="7" id="KW-0732">Signal</keyword>
<feature type="region of interest" description="Disordered" evidence="5">
    <location>
        <begin position="755"/>
        <end position="800"/>
    </location>
</feature>
<feature type="transmembrane region" description="Helical" evidence="6">
    <location>
        <begin position="155"/>
        <end position="175"/>
    </location>
</feature>
<keyword evidence="4 6" id="KW-0472">Membrane</keyword>
<feature type="compositionally biased region" description="Low complexity" evidence="5">
    <location>
        <begin position="784"/>
        <end position="800"/>
    </location>
</feature>